<name>A0AAD2E4U8_9LAMI</name>
<dbReference type="Proteomes" id="UP000834106">
    <property type="component" value="Chromosome 15"/>
</dbReference>
<gene>
    <name evidence="1" type="ORF">FPE_LOCUS24769</name>
</gene>
<proteinExistence type="predicted"/>
<reference evidence="1" key="1">
    <citation type="submission" date="2023-05" db="EMBL/GenBank/DDBJ databases">
        <authorList>
            <person name="Huff M."/>
        </authorList>
    </citation>
    <scope>NUCLEOTIDE SEQUENCE</scope>
</reference>
<keyword evidence="2" id="KW-1185">Reference proteome</keyword>
<dbReference type="EMBL" id="OU503050">
    <property type="protein sequence ID" value="CAI9777339.1"/>
    <property type="molecule type" value="Genomic_DNA"/>
</dbReference>
<organism evidence="1 2">
    <name type="scientific">Fraxinus pennsylvanica</name>
    <dbReference type="NCBI Taxonomy" id="56036"/>
    <lineage>
        <taxon>Eukaryota</taxon>
        <taxon>Viridiplantae</taxon>
        <taxon>Streptophyta</taxon>
        <taxon>Embryophyta</taxon>
        <taxon>Tracheophyta</taxon>
        <taxon>Spermatophyta</taxon>
        <taxon>Magnoliopsida</taxon>
        <taxon>eudicotyledons</taxon>
        <taxon>Gunneridae</taxon>
        <taxon>Pentapetalae</taxon>
        <taxon>asterids</taxon>
        <taxon>lamiids</taxon>
        <taxon>Lamiales</taxon>
        <taxon>Oleaceae</taxon>
        <taxon>Oleeae</taxon>
        <taxon>Fraxinus</taxon>
    </lineage>
</organism>
<protein>
    <submittedName>
        <fullName evidence="1">Uncharacterized protein</fullName>
    </submittedName>
</protein>
<evidence type="ECO:0000313" key="1">
    <source>
        <dbReference type="EMBL" id="CAI9777339.1"/>
    </source>
</evidence>
<sequence>MSEILPLENELFEDRQVENEQFNRISGCPTGCPATIFLRGGVDGWCRRSKYLLHTVELRSSNLNKITNRASVKCEGVSETIATLSSDFGFRLRDGGMPEFD</sequence>
<evidence type="ECO:0000313" key="2">
    <source>
        <dbReference type="Proteomes" id="UP000834106"/>
    </source>
</evidence>
<dbReference type="AlphaFoldDB" id="A0AAD2E4U8"/>
<accession>A0AAD2E4U8</accession>